<evidence type="ECO:0000256" key="5">
    <source>
        <dbReference type="ARBA" id="ARBA00022801"/>
    </source>
</evidence>
<organism evidence="10 11">
    <name type="scientific">Caloranaerobacter azorensis H53214</name>
    <dbReference type="NCBI Taxonomy" id="1156417"/>
    <lineage>
        <taxon>Bacteria</taxon>
        <taxon>Bacillati</taxon>
        <taxon>Bacillota</taxon>
        <taxon>Tissierellia</taxon>
        <taxon>Tissierellales</taxon>
        <taxon>Thermohalobacteraceae</taxon>
        <taxon>Caloranaerobacter</taxon>
    </lineage>
</organism>
<dbReference type="RefSeq" id="WP_035161414.1">
    <property type="nucleotide sequence ID" value="NZ_AZTB01000002.1"/>
</dbReference>
<evidence type="ECO:0000256" key="6">
    <source>
        <dbReference type="ARBA" id="ARBA00022839"/>
    </source>
</evidence>
<gene>
    <name evidence="7" type="primary">sbcD</name>
    <name evidence="10" type="ORF">Y919_00815</name>
</gene>
<keyword evidence="6 7" id="KW-0269">Exonuclease</keyword>
<dbReference type="Proteomes" id="UP000029622">
    <property type="component" value="Unassembled WGS sequence"/>
</dbReference>
<comment type="similarity">
    <text evidence="1 7">Belongs to the SbcD family.</text>
</comment>
<keyword evidence="5 7" id="KW-0378">Hydrolase</keyword>
<dbReference type="InterPro" id="IPR029052">
    <property type="entry name" value="Metallo-depent_PP-like"/>
</dbReference>
<dbReference type="GO" id="GO:0004519">
    <property type="term" value="F:endonuclease activity"/>
    <property type="evidence" value="ECO:0007669"/>
    <property type="project" value="UniProtKB-KW"/>
</dbReference>
<protein>
    <recommendedName>
        <fullName evidence="3 7">Nuclease SbcCD subunit D</fullName>
    </recommendedName>
</protein>
<dbReference type="PANTHER" id="PTHR30337">
    <property type="entry name" value="COMPONENT OF ATP-DEPENDENT DSDNA EXONUCLEASE"/>
    <property type="match status" value="1"/>
</dbReference>
<dbReference type="STRING" id="1156417.Y919_00815"/>
<accession>A0A096BKN4</accession>
<dbReference type="GO" id="GO:0006310">
    <property type="term" value="P:DNA recombination"/>
    <property type="evidence" value="ECO:0007669"/>
    <property type="project" value="UniProtKB-KW"/>
</dbReference>
<keyword evidence="7" id="KW-0233">DNA recombination</keyword>
<dbReference type="InterPro" id="IPR004843">
    <property type="entry name" value="Calcineurin-like_PHP"/>
</dbReference>
<keyword evidence="4 7" id="KW-0540">Nuclease</keyword>
<evidence type="ECO:0000256" key="1">
    <source>
        <dbReference type="ARBA" id="ARBA00010555"/>
    </source>
</evidence>
<evidence type="ECO:0000256" key="3">
    <source>
        <dbReference type="ARBA" id="ARBA00013365"/>
    </source>
</evidence>
<keyword evidence="7" id="KW-0235">DNA replication</keyword>
<dbReference type="InterPro" id="IPR050535">
    <property type="entry name" value="DNA_Repair-Maintenance_Comp"/>
</dbReference>
<dbReference type="InterPro" id="IPR041796">
    <property type="entry name" value="Mre11_N"/>
</dbReference>
<dbReference type="Pfam" id="PF12320">
    <property type="entry name" value="SbcD_C"/>
    <property type="match status" value="1"/>
</dbReference>
<evidence type="ECO:0000256" key="7">
    <source>
        <dbReference type="RuleBase" id="RU363069"/>
    </source>
</evidence>
<keyword evidence="7" id="KW-0255">Endonuclease</keyword>
<dbReference type="Pfam" id="PF00149">
    <property type="entry name" value="Metallophos"/>
    <property type="match status" value="1"/>
</dbReference>
<evidence type="ECO:0000256" key="2">
    <source>
        <dbReference type="ARBA" id="ARBA00011322"/>
    </source>
</evidence>
<name>A0A096BKN4_9FIRM</name>
<feature type="domain" description="Nuclease SbcCD subunit D C-terminal" evidence="9">
    <location>
        <begin position="290"/>
        <end position="379"/>
    </location>
</feature>
<dbReference type="SUPFAM" id="SSF56300">
    <property type="entry name" value="Metallo-dependent phosphatases"/>
    <property type="match status" value="1"/>
</dbReference>
<feature type="domain" description="Calcineurin-like phosphoesterase" evidence="8">
    <location>
        <begin position="1"/>
        <end position="239"/>
    </location>
</feature>
<evidence type="ECO:0000259" key="9">
    <source>
        <dbReference type="Pfam" id="PF12320"/>
    </source>
</evidence>
<evidence type="ECO:0000259" key="8">
    <source>
        <dbReference type="Pfam" id="PF00149"/>
    </source>
</evidence>
<dbReference type="PANTHER" id="PTHR30337:SF0">
    <property type="entry name" value="NUCLEASE SBCCD SUBUNIT D"/>
    <property type="match status" value="1"/>
</dbReference>
<reference evidence="10" key="1">
    <citation type="submission" date="2013-12" db="EMBL/GenBank/DDBJ databases">
        <title>Draft genome sequence of Caloranaerobacter sp. H53214.</title>
        <authorList>
            <person name="Jiang L.J."/>
            <person name="Shao Z.Z."/>
            <person name="Long M.N."/>
        </authorList>
    </citation>
    <scope>NUCLEOTIDE SEQUENCE [LARGE SCALE GENOMIC DNA]</scope>
    <source>
        <strain evidence="10">H53214</strain>
    </source>
</reference>
<dbReference type="GO" id="GO:0006260">
    <property type="term" value="P:DNA replication"/>
    <property type="evidence" value="ECO:0007669"/>
    <property type="project" value="UniProtKB-KW"/>
</dbReference>
<dbReference type="NCBIfam" id="TIGR00619">
    <property type="entry name" value="sbcd"/>
    <property type="match status" value="1"/>
</dbReference>
<dbReference type="AlphaFoldDB" id="A0A096BKN4"/>
<comment type="caution">
    <text evidence="10">The sequence shown here is derived from an EMBL/GenBank/DDBJ whole genome shotgun (WGS) entry which is preliminary data.</text>
</comment>
<proteinExistence type="inferred from homology"/>
<sequence>MRILHTSDWHLGKYLENYSRLDEQEKFIDDLVEIVEEKEVDLIIIAGDIYDNGNPPARAEKLFYDALKRLSNNGERIVLVIAGNHDSPERLIAVNSLATEQGIILLGKPNSTVETGIVGKHKVINSCEGCLELEIKGEKIVIITLPYPSEQRLNEVLGDMLDENEMQKSYSNKVGHIFENLSKYFRDDTINIAVSHIFVAGGDTSDSERPIQLGGGLTVDIDKLPFKAQYVALGHLHKPQKVKSENIKAYYSGSPIQYSRSEIGYSKCVYLIDVKPNQEPNIEEVYLKNYKPIEIWKVNGVEEAIRKCEENKDREVWAYLEIVTDKVISKSEIREIKKIKPDILSIIPIIKDKVEAIEEFEDYSERNIVELFTEFYIREKNVEPSEDLIKLFTKIIYEEGDEGETYSS</sequence>
<dbReference type="EMBL" id="AZTB01000002">
    <property type="protein sequence ID" value="KGG81328.1"/>
    <property type="molecule type" value="Genomic_DNA"/>
</dbReference>
<comment type="function">
    <text evidence="7">SbcCD cleaves DNA hairpin structures. These structures can inhibit DNA replication and are intermediates in certain DNA recombination reactions. The complex acts as a 3'-&gt;5' double strand exonuclease that can open hairpins. It also has a 5' single-strand endonuclease activity.</text>
</comment>
<dbReference type="InterPro" id="IPR004593">
    <property type="entry name" value="SbcD"/>
</dbReference>
<dbReference type="CDD" id="cd00840">
    <property type="entry name" value="MPP_Mre11_N"/>
    <property type="match status" value="1"/>
</dbReference>
<evidence type="ECO:0000313" key="10">
    <source>
        <dbReference type="EMBL" id="KGG81328.1"/>
    </source>
</evidence>
<dbReference type="Gene3D" id="3.60.21.10">
    <property type="match status" value="1"/>
</dbReference>
<evidence type="ECO:0000313" key="11">
    <source>
        <dbReference type="Proteomes" id="UP000029622"/>
    </source>
</evidence>
<evidence type="ECO:0000256" key="4">
    <source>
        <dbReference type="ARBA" id="ARBA00022722"/>
    </source>
</evidence>
<dbReference type="InterPro" id="IPR026843">
    <property type="entry name" value="SbcD_C"/>
</dbReference>
<dbReference type="GO" id="GO:0008408">
    <property type="term" value="F:3'-5' exonuclease activity"/>
    <property type="evidence" value="ECO:0007669"/>
    <property type="project" value="InterPro"/>
</dbReference>
<comment type="subunit">
    <text evidence="2 7">Heterodimer of SbcC and SbcD.</text>
</comment>